<reference evidence="1" key="1">
    <citation type="journal article" date="2001" name="Yeast">
        <title>Genome organization of the linear cytoplasmic element pPE1B from Pichia etchellsii.</title>
        <authorList>
            <person name="Klassen R."/>
            <person name="Tontsidou L."/>
            <person name="Larsen M."/>
            <person name="Meinhardt F."/>
        </authorList>
    </citation>
    <scope>NUCLEOTIDE SEQUENCE</scope>
    <source>
        <strain evidence="1">CBS2011</strain>
        <plasmid evidence="1">pPE1B</plasmid>
    </source>
</reference>
<dbReference type="AlphaFoldDB" id="Q9HFH3"/>
<name>Q9HFH3_PICET</name>
<accession>Q9HFH3</accession>
<evidence type="ECO:0000313" key="1">
    <source>
        <dbReference type="EMBL" id="CAC08228.1"/>
    </source>
</evidence>
<dbReference type="EMBL" id="AJ278986">
    <property type="protein sequence ID" value="CAC08228.1"/>
    <property type="molecule type" value="Genomic_DNA"/>
</dbReference>
<proteinExistence type="predicted"/>
<protein>
    <submittedName>
        <fullName evidence="1">Uncharacterized protein</fullName>
    </submittedName>
</protein>
<dbReference type="Pfam" id="PF17568">
    <property type="entry name" value="DUF5474"/>
    <property type="match status" value="1"/>
</dbReference>
<dbReference type="InterPro" id="IPR020120">
    <property type="entry name" value="Plasmid_pGKL2_Orf8"/>
</dbReference>
<geneLocation type="plasmid" evidence="1">
    <name>pPE1B</name>
</geneLocation>
<sequence length="77" mass="8954">MPKVVSVRFNEYYSNFISKELLESFLLDSTCDSPGILKLKLKPGYNLEQEGPYLLPPIRWLDSFEYNAEFDITCDVL</sequence>
<keyword evidence="1" id="KW-0614">Plasmid</keyword>
<organism evidence="1">
    <name type="scientific">Pichia etchellsii</name>
    <name type="common">Yeast</name>
    <dbReference type="NCBI Taxonomy" id="28550"/>
    <lineage>
        <taxon>Eukaryota</taxon>
        <taxon>Fungi</taxon>
        <taxon>Dikarya</taxon>
        <taxon>Ascomycota</taxon>
        <taxon>Saccharomycotina</taxon>
        <taxon>Pichiomycetes</taxon>
        <taxon>Debaryomycetaceae</taxon>
        <taxon>Schwanniomyces</taxon>
    </lineage>
</organism>